<dbReference type="GO" id="GO:0008168">
    <property type="term" value="F:methyltransferase activity"/>
    <property type="evidence" value="ECO:0007669"/>
    <property type="project" value="UniProtKB-KW"/>
</dbReference>
<evidence type="ECO:0000313" key="2">
    <source>
        <dbReference type="EMBL" id="HIV01393.1"/>
    </source>
</evidence>
<dbReference type="InterPro" id="IPR006342">
    <property type="entry name" value="FkbM_mtfrase"/>
</dbReference>
<protein>
    <submittedName>
        <fullName evidence="2">FkbM family methyltransferase</fullName>
    </submittedName>
</protein>
<evidence type="ECO:0000313" key="3">
    <source>
        <dbReference type="Proteomes" id="UP000886861"/>
    </source>
</evidence>
<accession>A0A9D1NE09</accession>
<comment type="caution">
    <text evidence="2">The sequence shown here is derived from an EMBL/GenBank/DDBJ whole genome shotgun (WGS) entry which is preliminary data.</text>
</comment>
<organism evidence="2 3">
    <name type="scientific">Candidatus Caccopulliclostridium gallistercoris</name>
    <dbReference type="NCBI Taxonomy" id="2840719"/>
    <lineage>
        <taxon>Bacteria</taxon>
        <taxon>Bacillati</taxon>
        <taxon>Bacillota</taxon>
        <taxon>Clostridia</taxon>
        <taxon>Candidatus Caccopulliclostridium</taxon>
    </lineage>
</organism>
<dbReference type="Pfam" id="PF05050">
    <property type="entry name" value="Methyltransf_21"/>
    <property type="match status" value="1"/>
</dbReference>
<evidence type="ECO:0000259" key="1">
    <source>
        <dbReference type="Pfam" id="PF05050"/>
    </source>
</evidence>
<keyword evidence="2" id="KW-0808">Transferase</keyword>
<name>A0A9D1NE09_9FIRM</name>
<dbReference type="Proteomes" id="UP000886861">
    <property type="component" value="Unassembled WGS sequence"/>
</dbReference>
<dbReference type="EMBL" id="DVOJ01000008">
    <property type="protein sequence ID" value="HIV01393.1"/>
    <property type="molecule type" value="Genomic_DNA"/>
</dbReference>
<reference evidence="2" key="1">
    <citation type="submission" date="2020-10" db="EMBL/GenBank/DDBJ databases">
        <authorList>
            <person name="Gilroy R."/>
        </authorList>
    </citation>
    <scope>NUCLEOTIDE SEQUENCE</scope>
    <source>
        <strain evidence="2">CHK186-9395</strain>
    </source>
</reference>
<gene>
    <name evidence="2" type="ORF">IAA62_02430</name>
</gene>
<dbReference type="Gene3D" id="3.40.50.150">
    <property type="entry name" value="Vaccinia Virus protein VP39"/>
    <property type="match status" value="1"/>
</dbReference>
<dbReference type="SUPFAM" id="SSF53335">
    <property type="entry name" value="S-adenosyl-L-methionine-dependent methyltransferases"/>
    <property type="match status" value="1"/>
</dbReference>
<dbReference type="GO" id="GO:0032259">
    <property type="term" value="P:methylation"/>
    <property type="evidence" value="ECO:0007669"/>
    <property type="project" value="UniProtKB-KW"/>
</dbReference>
<proteinExistence type="predicted"/>
<dbReference type="InterPro" id="IPR029063">
    <property type="entry name" value="SAM-dependent_MTases_sf"/>
</dbReference>
<keyword evidence="2" id="KW-0489">Methyltransferase</keyword>
<reference evidence="2" key="2">
    <citation type="journal article" date="2021" name="PeerJ">
        <title>Extensive microbial diversity within the chicken gut microbiome revealed by metagenomics and culture.</title>
        <authorList>
            <person name="Gilroy R."/>
            <person name="Ravi A."/>
            <person name="Getino M."/>
            <person name="Pursley I."/>
            <person name="Horton D.L."/>
            <person name="Alikhan N.F."/>
            <person name="Baker D."/>
            <person name="Gharbi K."/>
            <person name="Hall N."/>
            <person name="Watson M."/>
            <person name="Adriaenssens E.M."/>
            <person name="Foster-Nyarko E."/>
            <person name="Jarju S."/>
            <person name="Secka A."/>
            <person name="Antonio M."/>
            <person name="Oren A."/>
            <person name="Chaudhuri R.R."/>
            <person name="La Ragione R."/>
            <person name="Hildebrand F."/>
            <person name="Pallen M.J."/>
        </authorList>
    </citation>
    <scope>NUCLEOTIDE SEQUENCE</scope>
    <source>
        <strain evidence="2">CHK186-9395</strain>
    </source>
</reference>
<sequence length="311" mass="36577">MKNYIDEKFYNLINKLENENIYNIYINMVKNFNKLDILTQKSIEDFLNRFKYWGNICTSEQNFECFYLKANILKNNLTDYIWLYENLEDYKSKYILFSILNNFYSFDFENLSNCMERIYKHYFDLDLLPNLKDEIFVDVGAYIGDTILDYISTYGEASYKKIYAYELSEENIKFLKQNLNGKKNIIPKQNAVLEENKILKYSDNIDSSATKLEESGELSVQGVSLDSDLEEDITMLKMDIEGGEKNALIGAKEHIKKGKVKLLISVYHNNTDLFTLPKLIRDYNPNYNLHLRYYGGPIFPTEIVLVALPKK</sequence>
<dbReference type="NCBIfam" id="TIGR01444">
    <property type="entry name" value="fkbM_fam"/>
    <property type="match status" value="1"/>
</dbReference>
<dbReference type="AlphaFoldDB" id="A0A9D1NE09"/>
<feature type="domain" description="Methyltransferase FkbM" evidence="1">
    <location>
        <begin position="138"/>
        <end position="283"/>
    </location>
</feature>